<organism evidence="2">
    <name type="scientific">Arundo donax</name>
    <name type="common">Giant reed</name>
    <name type="synonym">Donax arundinaceus</name>
    <dbReference type="NCBI Taxonomy" id="35708"/>
    <lineage>
        <taxon>Eukaryota</taxon>
        <taxon>Viridiplantae</taxon>
        <taxon>Streptophyta</taxon>
        <taxon>Embryophyta</taxon>
        <taxon>Tracheophyta</taxon>
        <taxon>Spermatophyta</taxon>
        <taxon>Magnoliopsida</taxon>
        <taxon>Liliopsida</taxon>
        <taxon>Poales</taxon>
        <taxon>Poaceae</taxon>
        <taxon>PACMAD clade</taxon>
        <taxon>Arundinoideae</taxon>
        <taxon>Arundineae</taxon>
        <taxon>Arundo</taxon>
    </lineage>
</organism>
<reference evidence="2" key="2">
    <citation type="journal article" date="2015" name="Data Brief">
        <title>Shoot transcriptome of the giant reed, Arundo donax.</title>
        <authorList>
            <person name="Barrero R.A."/>
            <person name="Guerrero F.D."/>
            <person name="Moolhuijzen P."/>
            <person name="Goolsby J.A."/>
            <person name="Tidwell J."/>
            <person name="Bellgard S.E."/>
            <person name="Bellgard M.I."/>
        </authorList>
    </citation>
    <scope>NUCLEOTIDE SEQUENCE</scope>
    <source>
        <tissue evidence="2">Shoot tissue taken approximately 20 cm above the soil surface</tissue>
    </source>
</reference>
<name>A0A0A9GEH1_ARUDO</name>
<dbReference type="AlphaFoldDB" id="A0A0A9GEH1"/>
<feature type="region of interest" description="Disordered" evidence="1">
    <location>
        <begin position="1"/>
        <end position="30"/>
    </location>
</feature>
<evidence type="ECO:0000256" key="1">
    <source>
        <dbReference type="SAM" id="MobiDB-lite"/>
    </source>
</evidence>
<sequence length="30" mass="3264">MASTLLKAKGISRTALRKRSAEPSFDMSPL</sequence>
<proteinExistence type="predicted"/>
<reference evidence="2" key="1">
    <citation type="submission" date="2014-09" db="EMBL/GenBank/DDBJ databases">
        <authorList>
            <person name="Magalhaes I.L.F."/>
            <person name="Oliveira U."/>
            <person name="Santos F.R."/>
            <person name="Vidigal T.H.D.A."/>
            <person name="Brescovit A.D."/>
            <person name="Santos A.J."/>
        </authorList>
    </citation>
    <scope>NUCLEOTIDE SEQUENCE</scope>
    <source>
        <tissue evidence="2">Shoot tissue taken approximately 20 cm above the soil surface</tissue>
    </source>
</reference>
<accession>A0A0A9GEH1</accession>
<evidence type="ECO:0000313" key="2">
    <source>
        <dbReference type="EMBL" id="JAE20951.1"/>
    </source>
</evidence>
<protein>
    <submittedName>
        <fullName evidence="2">Uncharacterized protein</fullName>
    </submittedName>
</protein>
<dbReference type="EMBL" id="GBRH01176945">
    <property type="protein sequence ID" value="JAE20951.1"/>
    <property type="molecule type" value="Transcribed_RNA"/>
</dbReference>